<organism evidence="3 4">
    <name type="scientific">Planktothrix paucivesiculata PCC 9631</name>
    <dbReference type="NCBI Taxonomy" id="671071"/>
    <lineage>
        <taxon>Bacteria</taxon>
        <taxon>Bacillati</taxon>
        <taxon>Cyanobacteriota</taxon>
        <taxon>Cyanophyceae</taxon>
        <taxon>Oscillatoriophycideae</taxon>
        <taxon>Oscillatoriales</taxon>
        <taxon>Microcoleaceae</taxon>
        <taxon>Planktothrix</taxon>
    </lineage>
</organism>
<dbReference type="PANTHER" id="PTHR33269">
    <property type="entry name" value="NADH-UBIQUINONE OXIDOREDUCTASE CHAIN 6"/>
    <property type="match status" value="1"/>
</dbReference>
<evidence type="ECO:0000256" key="2">
    <source>
        <dbReference type="RuleBase" id="RU004429"/>
    </source>
</evidence>
<feature type="transmembrane region" description="Helical" evidence="2">
    <location>
        <begin position="132"/>
        <end position="156"/>
    </location>
</feature>
<dbReference type="EC" id="7.1.1.-" evidence="2"/>
<dbReference type="InterPro" id="IPR001457">
    <property type="entry name" value="NADH_UbQ/plastoQ_OxRdtase_su6"/>
</dbReference>
<keyword evidence="2" id="KW-0874">Quinone</keyword>
<dbReference type="Proteomes" id="UP000182190">
    <property type="component" value="Unassembled WGS sequence"/>
</dbReference>
<keyword evidence="2" id="KW-1003">Cell membrane</keyword>
<comment type="function">
    <text evidence="2">NDH-1 shuttles electrons from NADH, via FMN and iron-sulfur (Fe-S) centers, to quinones in the respiratory chain. Couples the redox reaction to proton translocation (for every two electrons transferred, four hydrogen ions are translocated across the cytoplasmic membrane), and thus conserves the redox energy in a proton gradient.</text>
</comment>
<keyword evidence="3" id="KW-0560">Oxidoreductase</keyword>
<evidence type="ECO:0000256" key="1">
    <source>
        <dbReference type="ARBA" id="ARBA00005698"/>
    </source>
</evidence>
<feature type="transmembrane region" description="Helical" evidence="2">
    <location>
        <begin position="66"/>
        <end position="83"/>
    </location>
</feature>
<feature type="transmembrane region" description="Helical" evidence="2">
    <location>
        <begin position="89"/>
        <end position="111"/>
    </location>
</feature>
<keyword evidence="2" id="KW-0520">NAD</keyword>
<feature type="transmembrane region" description="Helical" evidence="2">
    <location>
        <begin position="39"/>
        <end position="59"/>
    </location>
</feature>
<comment type="similarity">
    <text evidence="1 2">Belongs to the complex I subunit 6 family.</text>
</comment>
<accession>A0A7Z9DUF5</accession>
<comment type="subcellular location">
    <subcellularLocation>
        <location evidence="2">Cell membrane</location>
        <topology evidence="2">Multi-pass membrane protein</topology>
    </subcellularLocation>
</comment>
<evidence type="ECO:0000313" key="4">
    <source>
        <dbReference type="Proteomes" id="UP000182190"/>
    </source>
</evidence>
<feature type="transmembrane region" description="Helical" evidence="2">
    <location>
        <begin position="176"/>
        <end position="196"/>
    </location>
</feature>
<dbReference type="EMBL" id="CZCS02000005">
    <property type="protein sequence ID" value="VXD10941.1"/>
    <property type="molecule type" value="Genomic_DNA"/>
</dbReference>
<dbReference type="GO" id="GO:0008137">
    <property type="term" value="F:NADH dehydrogenase (ubiquinone) activity"/>
    <property type="evidence" value="ECO:0007669"/>
    <property type="project" value="UniProtKB-UniRule"/>
</dbReference>
<evidence type="ECO:0000313" key="3">
    <source>
        <dbReference type="EMBL" id="VXD10941.1"/>
    </source>
</evidence>
<comment type="caution">
    <text evidence="3">The sequence shown here is derived from an EMBL/GenBank/DDBJ whole genome shotgun (WGS) entry which is preliminary data.</text>
</comment>
<comment type="catalytic activity">
    <reaction evidence="2">
        <text>a plastoquinone + NADPH + (n+1) H(+)(in) = a plastoquinol + NADP(+) + n H(+)(out)</text>
        <dbReference type="Rhea" id="RHEA:42612"/>
        <dbReference type="Rhea" id="RHEA-COMP:9561"/>
        <dbReference type="Rhea" id="RHEA-COMP:9562"/>
        <dbReference type="ChEBI" id="CHEBI:15378"/>
        <dbReference type="ChEBI" id="CHEBI:17757"/>
        <dbReference type="ChEBI" id="CHEBI:57783"/>
        <dbReference type="ChEBI" id="CHEBI:58349"/>
        <dbReference type="ChEBI" id="CHEBI:62192"/>
    </reaction>
</comment>
<dbReference type="GO" id="GO:0005886">
    <property type="term" value="C:plasma membrane"/>
    <property type="evidence" value="ECO:0007669"/>
    <property type="project" value="UniProtKB-SubCell"/>
</dbReference>
<keyword evidence="2" id="KW-0812">Transmembrane</keyword>
<keyword evidence="2" id="KW-1133">Transmembrane helix</keyword>
<reference evidence="3" key="1">
    <citation type="submission" date="2019-10" db="EMBL/GenBank/DDBJ databases">
        <authorList>
            <consortium name="Genoscope - CEA"/>
            <person name="William W."/>
        </authorList>
    </citation>
    <scope>NUCLEOTIDE SEQUENCE [LARGE SCALE GENOMIC DNA]</scope>
    <source>
        <strain evidence="3">BBR_PRJEB10994</strain>
    </source>
</reference>
<proteinExistence type="inferred from homology"/>
<dbReference type="GO" id="GO:1902495">
    <property type="term" value="C:transmembrane transporter complex"/>
    <property type="evidence" value="ECO:0007669"/>
    <property type="project" value="TreeGrafter"/>
</dbReference>
<protein>
    <recommendedName>
        <fullName evidence="2">NADH-quinone oxidoreductase subunit J</fullName>
        <ecNumber evidence="2">7.1.1.-</ecNumber>
    </recommendedName>
</protein>
<dbReference type="PANTHER" id="PTHR33269:SF17">
    <property type="entry name" value="NADH-UBIQUINONE OXIDOREDUCTASE CHAIN 6"/>
    <property type="match status" value="1"/>
</dbReference>
<comment type="catalytic activity">
    <reaction evidence="2">
        <text>a plastoquinone + NADH + (n+1) H(+)(in) = a plastoquinol + NAD(+) + n H(+)(out)</text>
        <dbReference type="Rhea" id="RHEA:42608"/>
        <dbReference type="Rhea" id="RHEA-COMP:9561"/>
        <dbReference type="Rhea" id="RHEA-COMP:9562"/>
        <dbReference type="ChEBI" id="CHEBI:15378"/>
        <dbReference type="ChEBI" id="CHEBI:17757"/>
        <dbReference type="ChEBI" id="CHEBI:57540"/>
        <dbReference type="ChEBI" id="CHEBI:57945"/>
        <dbReference type="ChEBI" id="CHEBI:62192"/>
    </reaction>
</comment>
<dbReference type="AlphaFoldDB" id="A0A7Z9DUF5"/>
<dbReference type="Gene3D" id="1.20.120.1200">
    <property type="entry name" value="NADH-ubiquinone/plastoquinone oxidoreductase chain 6, subunit NuoJ"/>
    <property type="match status" value="1"/>
</dbReference>
<gene>
    <name evidence="3" type="primary">ndhG</name>
    <name evidence="3" type="ORF">PL9631_1020019</name>
</gene>
<sequence>MVQARPGVRDAEGYWHVSTLIKLITDKDEIVNLAEGVQIVAFGLLAVMMIGTALGVVLLKNIVYSAFLLGGVFISIAGLYILLNADFVAAAQVLIYVGSVNVLILFGIMLVNKRETFKELPLNWLRKGATAIVCGGLFALLGSMVLSTSWLITPIVEPVGGSVTLIGQHFFSDFLLPFELASVFLLMAMVGAIILARRDYISDLVPTQKSEPPVLTLQERPRELISVASERAEKAE</sequence>
<name>A0A7Z9DUF5_9CYAN</name>
<dbReference type="NCBIfam" id="NF005163">
    <property type="entry name" value="PRK06638.1-3"/>
    <property type="match status" value="1"/>
</dbReference>
<dbReference type="Pfam" id="PF00499">
    <property type="entry name" value="Oxidored_q3"/>
    <property type="match status" value="1"/>
</dbReference>
<dbReference type="GO" id="GO:0016491">
    <property type="term" value="F:oxidoreductase activity"/>
    <property type="evidence" value="ECO:0007669"/>
    <property type="project" value="UniProtKB-KW"/>
</dbReference>
<dbReference type="InterPro" id="IPR042106">
    <property type="entry name" value="Nuo/plastoQ_OxRdtase_6_NuoJ"/>
</dbReference>
<keyword evidence="4" id="KW-1185">Reference proteome</keyword>
<dbReference type="GO" id="GO:0048038">
    <property type="term" value="F:quinone binding"/>
    <property type="evidence" value="ECO:0007669"/>
    <property type="project" value="UniProtKB-UniRule"/>
</dbReference>
<keyword evidence="2" id="KW-0472">Membrane</keyword>